<name>A0A2B7ZE27_9EURO</name>
<sequence length="376" mass="42313">MCMYGVGGLWTRKNRYFGISSSLRAAGQAKPRFSGASIHPVFHVSLLEPYNERDGVPRNPGPEIVDGQKEYFVEEILHRESIDGVDHFLTKWFGWGPEHDTWEPEEHVKGTDAFDEFLRNEKTQAKSRRPLRRRDVESVVQHHTLSTLFFNGFIETIAHDTAQPESKPLTAGWTFNIPIRPVGWSVTLPRASLPFQCLCLLSRLFISLPKSVILCEGVSLAALSARISSSESFSELMCLSPVGYFPLETSMSYTVTVLPTAASHATTTQYLVETGEDGPETGRLFHVIGDIQSGMTFENKAARKPEESATFVSKEQIGSVTHSDYAQILPICQIIPPPKKQFDRPKRLYRDEPLRRCQEWSSEAIKTLTDAQILQL</sequence>
<comment type="subunit">
    <text evidence="1">Component of the NuA4 histone acetyltransferase complex.</text>
</comment>
<dbReference type="SUPFAM" id="SSF54160">
    <property type="entry name" value="Chromo domain-like"/>
    <property type="match status" value="1"/>
</dbReference>
<dbReference type="EMBL" id="PDND01000112">
    <property type="protein sequence ID" value="PGH31845.1"/>
    <property type="molecule type" value="Genomic_DNA"/>
</dbReference>
<dbReference type="InterPro" id="IPR046670">
    <property type="entry name" value="DUF6540"/>
</dbReference>
<dbReference type="InterPro" id="IPR000953">
    <property type="entry name" value="Chromo/chromo_shadow_dom"/>
</dbReference>
<evidence type="ECO:0000259" key="2">
    <source>
        <dbReference type="PROSITE" id="PS50013"/>
    </source>
</evidence>
<dbReference type="PROSITE" id="PS50013">
    <property type="entry name" value="CHROMO_2"/>
    <property type="match status" value="1"/>
</dbReference>
<dbReference type="STRING" id="73230.A0A2B7ZE27"/>
<proteinExistence type="predicted"/>
<dbReference type="AlphaFoldDB" id="A0A2B7ZE27"/>
<reference evidence="3 4" key="1">
    <citation type="submission" date="2017-10" db="EMBL/GenBank/DDBJ databases">
        <title>Comparative genomics in systemic dimorphic fungi from Ajellomycetaceae.</title>
        <authorList>
            <person name="Munoz J.F."/>
            <person name="Mcewen J.G."/>
            <person name="Clay O.K."/>
            <person name="Cuomo C.A."/>
        </authorList>
    </citation>
    <scope>NUCLEOTIDE SEQUENCE [LARGE SCALE GENOMIC DNA]</scope>
    <source>
        <strain evidence="3 4">UAMH4076</strain>
    </source>
</reference>
<evidence type="ECO:0000313" key="3">
    <source>
        <dbReference type="EMBL" id="PGH31845.1"/>
    </source>
</evidence>
<gene>
    <name evidence="3" type="ORF">GX50_05343</name>
</gene>
<evidence type="ECO:0000313" key="4">
    <source>
        <dbReference type="Proteomes" id="UP000226031"/>
    </source>
</evidence>
<keyword evidence="4" id="KW-1185">Reference proteome</keyword>
<dbReference type="VEuPathDB" id="FungiDB:EMCG_01490"/>
<organism evidence="3 4">
    <name type="scientific">[Emmonsia] crescens</name>
    <dbReference type="NCBI Taxonomy" id="73230"/>
    <lineage>
        <taxon>Eukaryota</taxon>
        <taxon>Fungi</taxon>
        <taxon>Dikarya</taxon>
        <taxon>Ascomycota</taxon>
        <taxon>Pezizomycotina</taxon>
        <taxon>Eurotiomycetes</taxon>
        <taxon>Eurotiomycetidae</taxon>
        <taxon>Onygenales</taxon>
        <taxon>Ajellomycetaceae</taxon>
        <taxon>Emergomyces</taxon>
    </lineage>
</organism>
<protein>
    <recommendedName>
        <fullName evidence="2">Chromo domain-containing protein</fullName>
    </recommendedName>
</protein>
<dbReference type="SMART" id="SM00298">
    <property type="entry name" value="CHROMO"/>
    <property type="match status" value="1"/>
</dbReference>
<feature type="domain" description="Chromo" evidence="2">
    <location>
        <begin position="71"/>
        <end position="129"/>
    </location>
</feature>
<evidence type="ECO:0000256" key="1">
    <source>
        <dbReference type="ARBA" id="ARBA00011353"/>
    </source>
</evidence>
<dbReference type="Pfam" id="PF20174">
    <property type="entry name" value="DUF6540"/>
    <property type="match status" value="1"/>
</dbReference>
<dbReference type="InterPro" id="IPR023780">
    <property type="entry name" value="Chromo_domain"/>
</dbReference>
<dbReference type="InterPro" id="IPR016197">
    <property type="entry name" value="Chromo-like_dom_sf"/>
</dbReference>
<dbReference type="Proteomes" id="UP000226031">
    <property type="component" value="Unassembled WGS sequence"/>
</dbReference>
<comment type="caution">
    <text evidence="3">The sequence shown here is derived from an EMBL/GenBank/DDBJ whole genome shotgun (WGS) entry which is preliminary data.</text>
</comment>
<dbReference type="GO" id="GO:0006338">
    <property type="term" value="P:chromatin remodeling"/>
    <property type="evidence" value="ECO:0007669"/>
    <property type="project" value="UniProtKB-ARBA"/>
</dbReference>
<accession>A0A2B7ZE27</accession>
<dbReference type="Pfam" id="PF00385">
    <property type="entry name" value="Chromo"/>
    <property type="match status" value="1"/>
</dbReference>
<dbReference type="Gene3D" id="2.40.50.40">
    <property type="match status" value="1"/>
</dbReference>
<dbReference type="CDD" id="cd00024">
    <property type="entry name" value="CD_CSD"/>
    <property type="match status" value="1"/>
</dbReference>